<evidence type="ECO:0000313" key="2">
    <source>
        <dbReference type="Proteomes" id="UP000247810"/>
    </source>
</evidence>
<organism evidence="1 2">
    <name type="scientific">Aspergillus ellipticus CBS 707.79</name>
    <dbReference type="NCBI Taxonomy" id="1448320"/>
    <lineage>
        <taxon>Eukaryota</taxon>
        <taxon>Fungi</taxon>
        <taxon>Dikarya</taxon>
        <taxon>Ascomycota</taxon>
        <taxon>Pezizomycotina</taxon>
        <taxon>Eurotiomycetes</taxon>
        <taxon>Eurotiomycetidae</taxon>
        <taxon>Eurotiales</taxon>
        <taxon>Aspergillaceae</taxon>
        <taxon>Aspergillus</taxon>
        <taxon>Aspergillus subgen. Circumdati</taxon>
    </lineage>
</organism>
<keyword evidence="2" id="KW-1185">Reference proteome</keyword>
<dbReference type="AlphaFoldDB" id="A0A319DEE2"/>
<dbReference type="Proteomes" id="UP000247810">
    <property type="component" value="Unassembled WGS sequence"/>
</dbReference>
<sequence>MFGSGSSLTGGSTDLPPPLFASFSACSCCPPAAECWAGLSTGQSTGQGRAGSIQSDPTVQRCICLATCYDSR</sequence>
<proteinExistence type="predicted"/>
<dbReference type="EMBL" id="KZ825912">
    <property type="protein sequence ID" value="PYH92627.1"/>
    <property type="molecule type" value="Genomic_DNA"/>
</dbReference>
<accession>A0A319DEE2</accession>
<name>A0A319DEE2_9EURO</name>
<gene>
    <name evidence="1" type="ORF">BO71DRAFT_400414</name>
</gene>
<protein>
    <submittedName>
        <fullName evidence="1">Uncharacterized protein</fullName>
    </submittedName>
</protein>
<dbReference type="VEuPathDB" id="FungiDB:BO71DRAFT_400414"/>
<reference evidence="1 2" key="1">
    <citation type="submission" date="2018-02" db="EMBL/GenBank/DDBJ databases">
        <title>The genomes of Aspergillus section Nigri reveals drivers in fungal speciation.</title>
        <authorList>
            <consortium name="DOE Joint Genome Institute"/>
            <person name="Vesth T.C."/>
            <person name="Nybo J."/>
            <person name="Theobald S."/>
            <person name="Brandl J."/>
            <person name="Frisvad J.C."/>
            <person name="Nielsen K.F."/>
            <person name="Lyhne E.K."/>
            <person name="Kogle M.E."/>
            <person name="Kuo A."/>
            <person name="Riley R."/>
            <person name="Clum A."/>
            <person name="Nolan M."/>
            <person name="Lipzen A."/>
            <person name="Salamov A."/>
            <person name="Henrissat B."/>
            <person name="Wiebenga A."/>
            <person name="De vries R.P."/>
            <person name="Grigoriev I.V."/>
            <person name="Mortensen U.H."/>
            <person name="Andersen M.R."/>
            <person name="Baker S.E."/>
        </authorList>
    </citation>
    <scope>NUCLEOTIDE SEQUENCE [LARGE SCALE GENOMIC DNA]</scope>
    <source>
        <strain evidence="1 2">CBS 707.79</strain>
    </source>
</reference>
<evidence type="ECO:0000313" key="1">
    <source>
        <dbReference type="EMBL" id="PYH92627.1"/>
    </source>
</evidence>